<keyword evidence="2" id="KW-1185">Reference proteome</keyword>
<proteinExistence type="predicted"/>
<evidence type="ECO:0000313" key="2">
    <source>
        <dbReference type="Proteomes" id="UP000058660"/>
    </source>
</evidence>
<protein>
    <submittedName>
        <fullName evidence="1">Uncharacterized protein</fullName>
    </submittedName>
</protein>
<name>A0ABN4IKS0_THEA5</name>
<organism evidence="1 2">
    <name type="scientific">Thermus aquaticus (strain ATCC BAA-2747 / Y51MC23)</name>
    <dbReference type="NCBI Taxonomy" id="498848"/>
    <lineage>
        <taxon>Bacteria</taxon>
        <taxon>Thermotogati</taxon>
        <taxon>Deinococcota</taxon>
        <taxon>Deinococci</taxon>
        <taxon>Thermales</taxon>
        <taxon>Thermaceae</taxon>
        <taxon>Thermus</taxon>
    </lineage>
</organism>
<accession>A0ABN4IKS0</accession>
<dbReference type="Proteomes" id="UP000058660">
    <property type="component" value="Chromosome"/>
</dbReference>
<dbReference type="EMBL" id="CP010822">
    <property type="protein sequence ID" value="ALJ90763.1"/>
    <property type="molecule type" value="Genomic_DNA"/>
</dbReference>
<gene>
    <name evidence="1" type="ORF">TO73_0915</name>
</gene>
<sequence length="49" mass="5350">MQSLLSVLSTISSRVALVKLSVPLEDNPPALGVQYFTVRHRSVMVTLPV</sequence>
<evidence type="ECO:0000313" key="1">
    <source>
        <dbReference type="EMBL" id="ALJ90763.1"/>
    </source>
</evidence>
<reference evidence="2" key="1">
    <citation type="journal article" date="2015" name="PLoS ONE">
        <title>Complete Genome Sequence of Thermus aquaticus Y51MC23.</title>
        <authorList>
            <person name="Brumm P.J."/>
            <person name="Monsma S."/>
            <person name="Keough B."/>
            <person name="Jasinovica S."/>
            <person name="Ferguson E."/>
            <person name="Schoenfeld T."/>
            <person name="Lodes M."/>
            <person name="Mead D.A."/>
        </authorList>
    </citation>
    <scope>NUCLEOTIDE SEQUENCE [LARGE SCALE GENOMIC DNA]</scope>
    <source>
        <strain evidence="2">BAA-2747 / Y51MC23</strain>
    </source>
</reference>